<keyword evidence="5" id="KW-1185">Reference proteome</keyword>
<dbReference type="AlphaFoldDB" id="A0A1H5VFV2"/>
<comment type="similarity">
    <text evidence="1">Belongs to the prokaryotic/mitochondrial release factor family.</text>
</comment>
<dbReference type="PANTHER" id="PTHR47814">
    <property type="entry name" value="PEPTIDYL-TRNA HYDROLASE ARFB"/>
    <property type="match status" value="1"/>
</dbReference>
<dbReference type="PANTHER" id="PTHR47814:SF1">
    <property type="entry name" value="PEPTIDYL-TRNA HYDROLASE ARFB"/>
    <property type="match status" value="1"/>
</dbReference>
<evidence type="ECO:0000313" key="4">
    <source>
        <dbReference type="EMBL" id="SEF86235.1"/>
    </source>
</evidence>
<evidence type="ECO:0000313" key="5">
    <source>
        <dbReference type="Proteomes" id="UP000236743"/>
    </source>
</evidence>
<dbReference type="GO" id="GO:0072344">
    <property type="term" value="P:rescue of stalled ribosome"/>
    <property type="evidence" value="ECO:0007669"/>
    <property type="project" value="TreeGrafter"/>
</dbReference>
<dbReference type="GO" id="GO:0003747">
    <property type="term" value="F:translation release factor activity"/>
    <property type="evidence" value="ECO:0007669"/>
    <property type="project" value="InterPro"/>
</dbReference>
<dbReference type="EMBL" id="FNUY01000002">
    <property type="protein sequence ID" value="SEF86235.1"/>
    <property type="molecule type" value="Genomic_DNA"/>
</dbReference>
<dbReference type="GO" id="GO:0043022">
    <property type="term" value="F:ribosome binding"/>
    <property type="evidence" value="ECO:0007669"/>
    <property type="project" value="TreeGrafter"/>
</dbReference>
<dbReference type="SUPFAM" id="SSF75620">
    <property type="entry name" value="Release factor"/>
    <property type="match status" value="1"/>
</dbReference>
<name>A0A1H5VFV2_9HYPH</name>
<dbReference type="InterPro" id="IPR000352">
    <property type="entry name" value="Pep_chain_release_fac_I"/>
</dbReference>
<evidence type="ECO:0000256" key="1">
    <source>
        <dbReference type="ARBA" id="ARBA00010835"/>
    </source>
</evidence>
<evidence type="ECO:0000256" key="2">
    <source>
        <dbReference type="SAM" id="MobiDB-lite"/>
    </source>
</evidence>
<feature type="region of interest" description="Disordered" evidence="2">
    <location>
        <begin position="119"/>
        <end position="158"/>
    </location>
</feature>
<feature type="domain" description="Prokaryotic-type class I peptide chain release factors" evidence="3">
    <location>
        <begin position="40"/>
        <end position="56"/>
    </location>
</feature>
<accession>A0A1H5VFV2</accession>
<evidence type="ECO:0000259" key="3">
    <source>
        <dbReference type="PROSITE" id="PS00745"/>
    </source>
</evidence>
<protein>
    <submittedName>
        <fullName evidence="4">Ribosome-associated protein</fullName>
    </submittedName>
</protein>
<dbReference type="InterPro" id="IPR045853">
    <property type="entry name" value="Pep_chain_release_fac_I_sf"/>
</dbReference>
<reference evidence="4 5" key="1">
    <citation type="submission" date="2016-10" db="EMBL/GenBank/DDBJ databases">
        <authorList>
            <person name="de Groot N.N."/>
        </authorList>
    </citation>
    <scope>NUCLEOTIDE SEQUENCE [LARGE SCALE GENOMIC DNA]</scope>
    <source>
        <strain evidence="4 5">DSM 26656</strain>
    </source>
</reference>
<dbReference type="Pfam" id="PF00472">
    <property type="entry name" value="RF-1"/>
    <property type="match status" value="1"/>
</dbReference>
<dbReference type="Gene3D" id="3.30.160.20">
    <property type="match status" value="1"/>
</dbReference>
<feature type="compositionally biased region" description="Basic and acidic residues" evidence="2">
    <location>
        <begin position="133"/>
        <end position="146"/>
    </location>
</feature>
<organism evidence="4 5">
    <name type="scientific">Bosea lathyri</name>
    <dbReference type="NCBI Taxonomy" id="1036778"/>
    <lineage>
        <taxon>Bacteria</taxon>
        <taxon>Pseudomonadati</taxon>
        <taxon>Pseudomonadota</taxon>
        <taxon>Alphaproteobacteria</taxon>
        <taxon>Hyphomicrobiales</taxon>
        <taxon>Boseaceae</taxon>
        <taxon>Bosea</taxon>
    </lineage>
</organism>
<dbReference type="PROSITE" id="PS00745">
    <property type="entry name" value="RF_PROK_I"/>
    <property type="match status" value="1"/>
</dbReference>
<dbReference type="FunFam" id="3.30.160.20:FF:000046">
    <property type="entry name" value="Peptidyl-tRNA hydrolase ICT1"/>
    <property type="match status" value="1"/>
</dbReference>
<gene>
    <name evidence="4" type="ORF">SAMN04488115_102294</name>
</gene>
<dbReference type="Proteomes" id="UP000236743">
    <property type="component" value="Unassembled WGS sequence"/>
</dbReference>
<dbReference type="NCBIfam" id="NF006718">
    <property type="entry name" value="PRK09256.1"/>
    <property type="match status" value="1"/>
</dbReference>
<proteinExistence type="inferred from homology"/>
<dbReference type="GO" id="GO:0004045">
    <property type="term" value="F:peptidyl-tRNA hydrolase activity"/>
    <property type="evidence" value="ECO:0007669"/>
    <property type="project" value="TreeGrafter"/>
</dbReference>
<sequence>MKCPENRFALFGLVLYRPPMIQVTPSIAIDESEIEETFVRASGPGGQHVNKVSSAVQLRFDVRRSPSLPNDVAIRLMKLAGSRLTQDGVIVIVAQAQRSQKRNREEALERLLEMIREAAIRPQTRRPTKPTKASKERRLVSKDRRSSIKAGRSKPGAD</sequence>